<dbReference type="EMBL" id="JAINUG010000072">
    <property type="protein sequence ID" value="KAJ8401121.1"/>
    <property type="molecule type" value="Genomic_DNA"/>
</dbReference>
<accession>A0AAD7SGP6</accession>
<protein>
    <submittedName>
        <fullName evidence="2">Uncharacterized protein</fullName>
    </submittedName>
</protein>
<name>A0AAD7SGP6_9TELE</name>
<organism evidence="2 3">
    <name type="scientific">Aldrovandia affinis</name>
    <dbReference type="NCBI Taxonomy" id="143900"/>
    <lineage>
        <taxon>Eukaryota</taxon>
        <taxon>Metazoa</taxon>
        <taxon>Chordata</taxon>
        <taxon>Craniata</taxon>
        <taxon>Vertebrata</taxon>
        <taxon>Euteleostomi</taxon>
        <taxon>Actinopterygii</taxon>
        <taxon>Neopterygii</taxon>
        <taxon>Teleostei</taxon>
        <taxon>Notacanthiformes</taxon>
        <taxon>Halosauridae</taxon>
        <taxon>Aldrovandia</taxon>
    </lineage>
</organism>
<feature type="compositionally biased region" description="Basic and acidic residues" evidence="1">
    <location>
        <begin position="58"/>
        <end position="70"/>
    </location>
</feature>
<comment type="caution">
    <text evidence="2">The sequence shown here is derived from an EMBL/GenBank/DDBJ whole genome shotgun (WGS) entry which is preliminary data.</text>
</comment>
<evidence type="ECO:0000313" key="3">
    <source>
        <dbReference type="Proteomes" id="UP001221898"/>
    </source>
</evidence>
<feature type="compositionally biased region" description="Gly residues" evidence="1">
    <location>
        <begin position="104"/>
        <end position="114"/>
    </location>
</feature>
<feature type="region of interest" description="Disordered" evidence="1">
    <location>
        <begin position="58"/>
        <end position="114"/>
    </location>
</feature>
<sequence length="114" mass="12348">MTRRRAHSPQCHPSVPAVTVSHTPQYHRANWLFMGTHSPQCSWGGIGDPEGGRALEEGERAAAQPHKERVTGAQAPQRHAANTPVRLRPGPGERRTEQEETEGGGRGGCGPCRI</sequence>
<dbReference type="Proteomes" id="UP001221898">
    <property type="component" value="Unassembled WGS sequence"/>
</dbReference>
<gene>
    <name evidence="2" type="ORF">AAFF_G00387030</name>
</gene>
<dbReference type="AlphaFoldDB" id="A0AAD7SGP6"/>
<proteinExistence type="predicted"/>
<evidence type="ECO:0000313" key="2">
    <source>
        <dbReference type="EMBL" id="KAJ8401121.1"/>
    </source>
</evidence>
<keyword evidence="3" id="KW-1185">Reference proteome</keyword>
<reference evidence="2" key="1">
    <citation type="journal article" date="2023" name="Science">
        <title>Genome structures resolve the early diversification of teleost fishes.</title>
        <authorList>
            <person name="Parey E."/>
            <person name="Louis A."/>
            <person name="Montfort J."/>
            <person name="Bouchez O."/>
            <person name="Roques C."/>
            <person name="Iampietro C."/>
            <person name="Lluch J."/>
            <person name="Castinel A."/>
            <person name="Donnadieu C."/>
            <person name="Desvignes T."/>
            <person name="Floi Bucao C."/>
            <person name="Jouanno E."/>
            <person name="Wen M."/>
            <person name="Mejri S."/>
            <person name="Dirks R."/>
            <person name="Jansen H."/>
            <person name="Henkel C."/>
            <person name="Chen W.J."/>
            <person name="Zahm M."/>
            <person name="Cabau C."/>
            <person name="Klopp C."/>
            <person name="Thompson A.W."/>
            <person name="Robinson-Rechavi M."/>
            <person name="Braasch I."/>
            <person name="Lecointre G."/>
            <person name="Bobe J."/>
            <person name="Postlethwait J.H."/>
            <person name="Berthelot C."/>
            <person name="Roest Crollius H."/>
            <person name="Guiguen Y."/>
        </authorList>
    </citation>
    <scope>NUCLEOTIDE SEQUENCE</scope>
    <source>
        <strain evidence="2">NC1722</strain>
    </source>
</reference>
<evidence type="ECO:0000256" key="1">
    <source>
        <dbReference type="SAM" id="MobiDB-lite"/>
    </source>
</evidence>